<name>A0A2K5V7U5_MACFA</name>
<dbReference type="Ensembl" id="ENSMFAT00000035232.2">
    <property type="protein sequence ID" value="ENSMFAP00000020782.1"/>
    <property type="gene ID" value="ENSMFAG00000033342.2"/>
</dbReference>
<reference evidence="2 3" key="1">
    <citation type="submission" date="2013-03" db="EMBL/GenBank/DDBJ databases">
        <authorList>
            <person name="Warren W."/>
            <person name="Wilson R.K."/>
        </authorList>
    </citation>
    <scope>NUCLEOTIDE SEQUENCE</scope>
</reference>
<feature type="compositionally biased region" description="Polar residues" evidence="1">
    <location>
        <begin position="28"/>
        <end position="44"/>
    </location>
</feature>
<evidence type="ECO:0000313" key="2">
    <source>
        <dbReference type="Ensembl" id="ENSMFAP00000020782.1"/>
    </source>
</evidence>
<reference evidence="2" key="3">
    <citation type="submission" date="2025-09" db="UniProtKB">
        <authorList>
            <consortium name="Ensembl"/>
        </authorList>
    </citation>
    <scope>IDENTIFICATION</scope>
</reference>
<reference evidence="2" key="2">
    <citation type="submission" date="2025-08" db="UniProtKB">
        <authorList>
            <consortium name="Ensembl"/>
        </authorList>
    </citation>
    <scope>IDENTIFICATION</scope>
</reference>
<dbReference type="AlphaFoldDB" id="A0A2K5V7U5"/>
<evidence type="ECO:0000313" key="3">
    <source>
        <dbReference type="Proteomes" id="UP000233100"/>
    </source>
</evidence>
<accession>A0A2K5V7U5</accession>
<organism evidence="2 3">
    <name type="scientific">Macaca fascicularis</name>
    <name type="common">Crab-eating macaque</name>
    <name type="synonym">Cynomolgus monkey</name>
    <dbReference type="NCBI Taxonomy" id="9541"/>
    <lineage>
        <taxon>Eukaryota</taxon>
        <taxon>Metazoa</taxon>
        <taxon>Chordata</taxon>
        <taxon>Craniata</taxon>
        <taxon>Vertebrata</taxon>
        <taxon>Euteleostomi</taxon>
        <taxon>Mammalia</taxon>
        <taxon>Eutheria</taxon>
        <taxon>Euarchontoglires</taxon>
        <taxon>Primates</taxon>
        <taxon>Haplorrhini</taxon>
        <taxon>Catarrhini</taxon>
        <taxon>Cercopithecidae</taxon>
        <taxon>Cercopithecinae</taxon>
        <taxon>Macaca</taxon>
    </lineage>
</organism>
<sequence>MGNECMGTHLSGKEGMASQPTEAHWQHRTSLQSRDSPSRKSSQALGGHGLRTRPREDTVTNPWLIWQVWAAARPVASPAPPDLCLQLSYNLGRAPMHQFYGRQRCTTHIPFPGRACSPGCSECVSRWPPAISNFRELPCLRSRPFWGSSCLPEGLQKHTQDQPVGNTGRPCLYQKKKKISKIN</sequence>
<evidence type="ECO:0000256" key="1">
    <source>
        <dbReference type="SAM" id="MobiDB-lite"/>
    </source>
</evidence>
<dbReference type="Bgee" id="ENSMFAG00000033342">
    <property type="expression patterns" value="Expressed in skeletal muscle tissue"/>
</dbReference>
<dbReference type="GeneTree" id="ENSGT00860000136156"/>
<feature type="region of interest" description="Disordered" evidence="1">
    <location>
        <begin position="1"/>
        <end position="56"/>
    </location>
</feature>
<dbReference type="Proteomes" id="UP000233100">
    <property type="component" value="Chromosome 10"/>
</dbReference>
<keyword evidence="3" id="KW-1185">Reference proteome</keyword>
<dbReference type="VEuPathDB" id="HostDB:ENSMFAG00000033342"/>
<protein>
    <submittedName>
        <fullName evidence="2">Uncharacterized protein</fullName>
    </submittedName>
</protein>
<dbReference type="OMA" id="QPTEAHW"/>
<proteinExistence type="predicted"/>